<evidence type="ECO:0000313" key="2">
    <source>
        <dbReference type="Proteomes" id="UP001500954"/>
    </source>
</evidence>
<dbReference type="EMBL" id="BAABCY010000058">
    <property type="protein sequence ID" value="GAA3571423.1"/>
    <property type="molecule type" value="Genomic_DNA"/>
</dbReference>
<dbReference type="Proteomes" id="UP001500954">
    <property type="component" value="Unassembled WGS sequence"/>
</dbReference>
<dbReference type="RefSeq" id="WP_345006007.1">
    <property type="nucleotide sequence ID" value="NZ_BAABCY010000058.1"/>
</dbReference>
<dbReference type="Gene3D" id="1.10.10.60">
    <property type="entry name" value="Homeodomain-like"/>
    <property type="match status" value="1"/>
</dbReference>
<proteinExistence type="predicted"/>
<comment type="caution">
    <text evidence="1">The sequence shown here is derived from an EMBL/GenBank/DDBJ whole genome shotgun (WGS) entry which is preliminary data.</text>
</comment>
<protein>
    <recommendedName>
        <fullName evidence="3">Transposase</fullName>
    </recommendedName>
</protein>
<accession>A0ABP6XS91</accession>
<dbReference type="InterPro" id="IPR002514">
    <property type="entry name" value="Transposase_8"/>
</dbReference>
<gene>
    <name evidence="1" type="ORF">GCM10022395_21160</name>
</gene>
<dbReference type="InterPro" id="IPR009057">
    <property type="entry name" value="Homeodomain-like_sf"/>
</dbReference>
<dbReference type="SUPFAM" id="SSF46689">
    <property type="entry name" value="Homeodomain-like"/>
    <property type="match status" value="1"/>
</dbReference>
<evidence type="ECO:0008006" key="3">
    <source>
        <dbReference type="Google" id="ProtNLM"/>
    </source>
</evidence>
<sequence>MKKRVYSKELKEQAVRLSYQRDNIKELADELGIAVQRIYKWRRASKTTESPKPEKPIPEDTIEVKRLRKALKEKELELEILKKAEHIFSKSDGKSTGL</sequence>
<name>A0ABP6XS91_9FLAO</name>
<evidence type="ECO:0000313" key="1">
    <source>
        <dbReference type="EMBL" id="GAA3571423.1"/>
    </source>
</evidence>
<keyword evidence="2" id="KW-1185">Reference proteome</keyword>
<organism evidence="1 2">
    <name type="scientific">Snuella lapsa</name>
    <dbReference type="NCBI Taxonomy" id="870481"/>
    <lineage>
        <taxon>Bacteria</taxon>
        <taxon>Pseudomonadati</taxon>
        <taxon>Bacteroidota</taxon>
        <taxon>Flavobacteriia</taxon>
        <taxon>Flavobacteriales</taxon>
        <taxon>Flavobacteriaceae</taxon>
        <taxon>Snuella</taxon>
    </lineage>
</organism>
<reference evidence="2" key="1">
    <citation type="journal article" date="2019" name="Int. J. Syst. Evol. Microbiol.">
        <title>The Global Catalogue of Microorganisms (GCM) 10K type strain sequencing project: providing services to taxonomists for standard genome sequencing and annotation.</title>
        <authorList>
            <consortium name="The Broad Institute Genomics Platform"/>
            <consortium name="The Broad Institute Genome Sequencing Center for Infectious Disease"/>
            <person name="Wu L."/>
            <person name="Ma J."/>
        </authorList>
    </citation>
    <scope>NUCLEOTIDE SEQUENCE [LARGE SCALE GENOMIC DNA]</scope>
    <source>
        <strain evidence="2">JCM 17111</strain>
    </source>
</reference>
<dbReference type="Pfam" id="PF01527">
    <property type="entry name" value="HTH_Tnp_1"/>
    <property type="match status" value="1"/>
</dbReference>